<dbReference type="AlphaFoldDB" id="A0A5C3PCM1"/>
<comment type="catalytic activity">
    <reaction evidence="11">
        <text>L-seryl-[protein] + ATP = O-phospho-L-seryl-[protein] + ADP + H(+)</text>
        <dbReference type="Rhea" id="RHEA:17989"/>
        <dbReference type="Rhea" id="RHEA-COMP:9863"/>
        <dbReference type="Rhea" id="RHEA-COMP:11604"/>
        <dbReference type="ChEBI" id="CHEBI:15378"/>
        <dbReference type="ChEBI" id="CHEBI:29999"/>
        <dbReference type="ChEBI" id="CHEBI:30616"/>
        <dbReference type="ChEBI" id="CHEBI:83421"/>
        <dbReference type="ChEBI" id="CHEBI:456216"/>
        <dbReference type="EC" id="2.7.11.1"/>
    </reaction>
</comment>
<dbReference type="Pfam" id="PF00069">
    <property type="entry name" value="Pkinase"/>
    <property type="match status" value="1"/>
</dbReference>
<keyword evidence="16" id="KW-1185">Reference proteome</keyword>
<evidence type="ECO:0000256" key="8">
    <source>
        <dbReference type="ARBA" id="ARBA00022777"/>
    </source>
</evidence>
<keyword evidence="4" id="KW-0723">Serine/threonine-protein kinase</keyword>
<dbReference type="GO" id="GO:0005940">
    <property type="term" value="C:septin ring"/>
    <property type="evidence" value="ECO:0007669"/>
    <property type="project" value="UniProtKB-ARBA"/>
</dbReference>
<organism evidence="15 16">
    <name type="scientific">Polyporus arcularius HHB13444</name>
    <dbReference type="NCBI Taxonomy" id="1314778"/>
    <lineage>
        <taxon>Eukaryota</taxon>
        <taxon>Fungi</taxon>
        <taxon>Dikarya</taxon>
        <taxon>Basidiomycota</taxon>
        <taxon>Agaricomycotina</taxon>
        <taxon>Agaricomycetes</taxon>
        <taxon>Polyporales</taxon>
        <taxon>Polyporaceae</taxon>
        <taxon>Polyporus</taxon>
    </lineage>
</organism>
<dbReference type="InterPro" id="IPR000719">
    <property type="entry name" value="Prot_kinase_dom"/>
</dbReference>
<evidence type="ECO:0000256" key="11">
    <source>
        <dbReference type="ARBA" id="ARBA00048679"/>
    </source>
</evidence>
<dbReference type="FunFam" id="1.10.510.10:FF:000394">
    <property type="entry name" value="Serine/threonine-protein kinase HSL1"/>
    <property type="match status" value="1"/>
</dbReference>
<evidence type="ECO:0000256" key="10">
    <source>
        <dbReference type="ARBA" id="ARBA00047899"/>
    </source>
</evidence>
<proteinExistence type="inferred from homology"/>
<keyword evidence="6" id="KW-0808">Transferase</keyword>
<dbReference type="PROSITE" id="PS00107">
    <property type="entry name" value="PROTEIN_KINASE_ATP"/>
    <property type="match status" value="1"/>
</dbReference>
<evidence type="ECO:0000256" key="5">
    <source>
        <dbReference type="ARBA" id="ARBA00022553"/>
    </source>
</evidence>
<dbReference type="GO" id="GO:0005935">
    <property type="term" value="C:cellular bud neck"/>
    <property type="evidence" value="ECO:0007669"/>
    <property type="project" value="UniProtKB-SubCell"/>
</dbReference>
<gene>
    <name evidence="15" type="ORF">K466DRAFT_576069</name>
</gene>
<dbReference type="PROSITE" id="PS50011">
    <property type="entry name" value="PROTEIN_KINASE_DOM"/>
    <property type="match status" value="1"/>
</dbReference>
<dbReference type="InParanoid" id="A0A5C3PCM1"/>
<reference evidence="15 16" key="1">
    <citation type="journal article" date="2019" name="Nat. Ecol. Evol.">
        <title>Megaphylogeny resolves global patterns of mushroom evolution.</title>
        <authorList>
            <person name="Varga T."/>
            <person name="Krizsan K."/>
            <person name="Foldi C."/>
            <person name="Dima B."/>
            <person name="Sanchez-Garcia M."/>
            <person name="Sanchez-Ramirez S."/>
            <person name="Szollosi G.J."/>
            <person name="Szarkandi J.G."/>
            <person name="Papp V."/>
            <person name="Albert L."/>
            <person name="Andreopoulos W."/>
            <person name="Angelini C."/>
            <person name="Antonin V."/>
            <person name="Barry K.W."/>
            <person name="Bougher N.L."/>
            <person name="Buchanan P."/>
            <person name="Buyck B."/>
            <person name="Bense V."/>
            <person name="Catcheside P."/>
            <person name="Chovatia M."/>
            <person name="Cooper J."/>
            <person name="Damon W."/>
            <person name="Desjardin D."/>
            <person name="Finy P."/>
            <person name="Geml J."/>
            <person name="Haridas S."/>
            <person name="Hughes K."/>
            <person name="Justo A."/>
            <person name="Karasinski D."/>
            <person name="Kautmanova I."/>
            <person name="Kiss B."/>
            <person name="Kocsube S."/>
            <person name="Kotiranta H."/>
            <person name="LaButti K.M."/>
            <person name="Lechner B.E."/>
            <person name="Liimatainen K."/>
            <person name="Lipzen A."/>
            <person name="Lukacs Z."/>
            <person name="Mihaltcheva S."/>
            <person name="Morgado L.N."/>
            <person name="Niskanen T."/>
            <person name="Noordeloos M.E."/>
            <person name="Ohm R.A."/>
            <person name="Ortiz-Santana B."/>
            <person name="Ovrebo C."/>
            <person name="Racz N."/>
            <person name="Riley R."/>
            <person name="Savchenko A."/>
            <person name="Shiryaev A."/>
            <person name="Soop K."/>
            <person name="Spirin V."/>
            <person name="Szebenyi C."/>
            <person name="Tomsovsky M."/>
            <person name="Tulloss R.E."/>
            <person name="Uehling J."/>
            <person name="Grigoriev I.V."/>
            <person name="Vagvolgyi C."/>
            <person name="Papp T."/>
            <person name="Martin F.M."/>
            <person name="Miettinen O."/>
            <person name="Hibbett D.S."/>
            <person name="Nagy L.G."/>
        </authorList>
    </citation>
    <scope>NUCLEOTIDE SEQUENCE [LARGE SCALE GENOMIC DNA]</scope>
    <source>
        <strain evidence="15 16">HHB13444</strain>
    </source>
</reference>
<dbReference type="EC" id="2.7.11.1" evidence="3"/>
<feature type="domain" description="Protein kinase" evidence="14">
    <location>
        <begin position="13"/>
        <end position="277"/>
    </location>
</feature>
<evidence type="ECO:0000259" key="14">
    <source>
        <dbReference type="PROSITE" id="PS50011"/>
    </source>
</evidence>
<evidence type="ECO:0000256" key="1">
    <source>
        <dbReference type="ARBA" id="ARBA00004266"/>
    </source>
</evidence>
<dbReference type="Gene3D" id="1.10.510.10">
    <property type="entry name" value="Transferase(Phosphotransferase) domain 1"/>
    <property type="match status" value="1"/>
</dbReference>
<feature type="compositionally biased region" description="Basic residues" evidence="13">
    <location>
        <begin position="586"/>
        <end position="595"/>
    </location>
</feature>
<evidence type="ECO:0000256" key="2">
    <source>
        <dbReference type="ARBA" id="ARBA00010791"/>
    </source>
</evidence>
<dbReference type="CDD" id="cd14081">
    <property type="entry name" value="STKc_BRSK1_2"/>
    <property type="match status" value="1"/>
</dbReference>
<comment type="catalytic activity">
    <reaction evidence="10">
        <text>L-threonyl-[protein] + ATP = O-phospho-L-threonyl-[protein] + ADP + H(+)</text>
        <dbReference type="Rhea" id="RHEA:46608"/>
        <dbReference type="Rhea" id="RHEA-COMP:11060"/>
        <dbReference type="Rhea" id="RHEA-COMP:11605"/>
        <dbReference type="ChEBI" id="CHEBI:15378"/>
        <dbReference type="ChEBI" id="CHEBI:30013"/>
        <dbReference type="ChEBI" id="CHEBI:30616"/>
        <dbReference type="ChEBI" id="CHEBI:61977"/>
        <dbReference type="ChEBI" id="CHEBI:456216"/>
        <dbReference type="EC" id="2.7.11.1"/>
    </reaction>
</comment>
<dbReference type="PROSITE" id="PS00108">
    <property type="entry name" value="PROTEIN_KINASE_ST"/>
    <property type="match status" value="1"/>
</dbReference>
<dbReference type="EMBL" id="ML211174">
    <property type="protein sequence ID" value="TFK86971.1"/>
    <property type="molecule type" value="Genomic_DNA"/>
</dbReference>
<dbReference type="STRING" id="1314778.A0A5C3PCM1"/>
<sequence length="770" mass="86602">MAQGGDPKMIGLWKVGRTIGKGSSGRVRLARHSKTGQYAAVKIVSKTALLSSRMSLHSLGDEADRILHSIEREIVIMKLIEHPNIMRLYDVWETSTELYLILEYVEGGELFDYLCSKGRLSSKEALGYFQQIITAIDYCHRFNIAHRDLKPENLLLDRDKNIKVADFGMAIWQGADNMLLTACGSPHYAAPEVIMGSEYDGTASDIWSCGIILYALLAGRLPFDDEDLPTLLEKVKLGKFNMPTDIDDRAKDLIRRMLEKSVKKRITIAEILKHPFYTSQKPKPMKCDVPKLSEIARPLTSKDGIDPDIFANLRTLWPDTDDEQIKALLMDPKPSWEKGVYHLLVQYRAKHLENHDEAEERRLTEGRAERRKAKREADTKERKQLMADLPPRTGPPTPSRAAARTPRGVTQRSSSPSPTPGPSRQRQGPLLGPTATPLSSSAAGSTSSSPKPPSLRSPRPQVPLPPIEVPQVEDVRVQQFLHQIAQHLQALQAPGDTPSREHADYDELFSPLTTPLRQFGVPILAQDNFEDDAEDPFCIIDMPREQTRPLSIRRRTQATEDKENAGSGRATASSTKRVQLLEPPAHRGRLRKRHDRQVSPTSPMSAFSEGSFVLPSTPKQRWFGALFRFKPTSYRLLLTQDAQHTHATCRRLLEDMGVSISTGEYVAGSDALMLSCVLTDSRERDREGVMSTVRGLRFRVEIGRPSPVHVAAGYAVLLRLILEKGAANTLKHIYNRMRRDWDLDSPPVPYESVSTRQLEDERFVEVVYEN</sequence>
<accession>A0A5C3PCM1</accession>
<dbReference type="PANTHER" id="PTHR24346:SF110">
    <property type="entry name" value="NON-SPECIFIC SERINE_THREONINE PROTEIN KINASE"/>
    <property type="match status" value="1"/>
</dbReference>
<dbReference type="SUPFAM" id="SSF56112">
    <property type="entry name" value="Protein kinase-like (PK-like)"/>
    <property type="match status" value="1"/>
</dbReference>
<comment type="subcellular location">
    <subcellularLocation>
        <location evidence="1">Bud neck</location>
    </subcellularLocation>
</comment>
<feature type="binding site" evidence="12">
    <location>
        <position position="42"/>
    </location>
    <ligand>
        <name>ATP</name>
        <dbReference type="ChEBI" id="CHEBI:30616"/>
    </ligand>
</feature>
<feature type="compositionally biased region" description="Basic and acidic residues" evidence="13">
    <location>
        <begin position="375"/>
        <end position="385"/>
    </location>
</feature>
<comment type="similarity">
    <text evidence="2">Belongs to the protein kinase superfamily. CAMK Ser/Thr protein kinase family. NIM1 subfamily.</text>
</comment>
<keyword evidence="8 15" id="KW-0418">Kinase</keyword>
<feature type="region of interest" description="Disordered" evidence="13">
    <location>
        <begin position="355"/>
        <end position="466"/>
    </location>
</feature>
<feature type="compositionally biased region" description="Basic and acidic residues" evidence="13">
    <location>
        <begin position="355"/>
        <end position="368"/>
    </location>
</feature>
<dbReference type="GO" id="GO:0004674">
    <property type="term" value="F:protein serine/threonine kinase activity"/>
    <property type="evidence" value="ECO:0007669"/>
    <property type="project" value="UniProtKB-KW"/>
</dbReference>
<keyword evidence="5" id="KW-0597">Phosphoprotein</keyword>
<dbReference type="GO" id="GO:0035556">
    <property type="term" value="P:intracellular signal transduction"/>
    <property type="evidence" value="ECO:0007669"/>
    <property type="project" value="TreeGrafter"/>
</dbReference>
<dbReference type="FunCoup" id="A0A5C3PCM1">
    <property type="interactions" value="359"/>
</dbReference>
<feature type="compositionally biased region" description="Pro residues" evidence="13">
    <location>
        <begin position="450"/>
        <end position="466"/>
    </location>
</feature>
<evidence type="ECO:0000256" key="3">
    <source>
        <dbReference type="ARBA" id="ARBA00012513"/>
    </source>
</evidence>
<dbReference type="InterPro" id="IPR017441">
    <property type="entry name" value="Protein_kinase_ATP_BS"/>
</dbReference>
<dbReference type="Proteomes" id="UP000308197">
    <property type="component" value="Unassembled WGS sequence"/>
</dbReference>
<protein>
    <recommendedName>
        <fullName evidence="3">non-specific serine/threonine protein kinase</fullName>
        <ecNumber evidence="3">2.7.11.1</ecNumber>
    </recommendedName>
</protein>
<dbReference type="InterPro" id="IPR008271">
    <property type="entry name" value="Ser/Thr_kinase_AS"/>
</dbReference>
<evidence type="ECO:0000256" key="4">
    <source>
        <dbReference type="ARBA" id="ARBA00022527"/>
    </source>
</evidence>
<keyword evidence="7 12" id="KW-0547">Nucleotide-binding</keyword>
<keyword evidence="9 12" id="KW-0067">ATP-binding</keyword>
<dbReference type="PANTHER" id="PTHR24346">
    <property type="entry name" value="MAP/MICROTUBULE AFFINITY-REGULATING KINASE"/>
    <property type="match status" value="1"/>
</dbReference>
<evidence type="ECO:0000256" key="12">
    <source>
        <dbReference type="PROSITE-ProRule" id="PRU10141"/>
    </source>
</evidence>
<evidence type="ECO:0000256" key="9">
    <source>
        <dbReference type="ARBA" id="ARBA00022840"/>
    </source>
</evidence>
<dbReference type="SMART" id="SM00220">
    <property type="entry name" value="S_TKc"/>
    <property type="match status" value="1"/>
</dbReference>
<name>A0A5C3PCM1_9APHY</name>
<evidence type="ECO:0000256" key="6">
    <source>
        <dbReference type="ARBA" id="ARBA00022679"/>
    </source>
</evidence>
<feature type="region of interest" description="Disordered" evidence="13">
    <location>
        <begin position="551"/>
        <end position="607"/>
    </location>
</feature>
<dbReference type="InterPro" id="IPR011009">
    <property type="entry name" value="Kinase-like_dom_sf"/>
</dbReference>
<evidence type="ECO:0000313" key="16">
    <source>
        <dbReference type="Proteomes" id="UP000308197"/>
    </source>
</evidence>
<dbReference type="GO" id="GO:0005524">
    <property type="term" value="F:ATP binding"/>
    <property type="evidence" value="ECO:0007669"/>
    <property type="project" value="UniProtKB-UniRule"/>
</dbReference>
<evidence type="ECO:0000256" key="7">
    <source>
        <dbReference type="ARBA" id="ARBA00022741"/>
    </source>
</evidence>
<evidence type="ECO:0000313" key="15">
    <source>
        <dbReference type="EMBL" id="TFK86971.1"/>
    </source>
</evidence>
<feature type="compositionally biased region" description="Low complexity" evidence="13">
    <location>
        <begin position="399"/>
        <end position="449"/>
    </location>
</feature>
<evidence type="ECO:0000256" key="13">
    <source>
        <dbReference type="SAM" id="MobiDB-lite"/>
    </source>
</evidence>